<dbReference type="InterPro" id="IPR002018">
    <property type="entry name" value="CarbesteraseB"/>
</dbReference>
<dbReference type="PROSITE" id="PS00122">
    <property type="entry name" value="CARBOXYLESTERASE_B_1"/>
    <property type="match status" value="1"/>
</dbReference>
<gene>
    <name evidence="5" type="ORF">WCD58_13455</name>
</gene>
<organism evidence="5 6">
    <name type="scientific">Actinomycetospora flava</name>
    <dbReference type="NCBI Taxonomy" id="3129232"/>
    <lineage>
        <taxon>Bacteria</taxon>
        <taxon>Bacillati</taxon>
        <taxon>Actinomycetota</taxon>
        <taxon>Actinomycetes</taxon>
        <taxon>Pseudonocardiales</taxon>
        <taxon>Pseudonocardiaceae</taxon>
        <taxon>Actinomycetospora</taxon>
    </lineage>
</organism>
<evidence type="ECO:0000256" key="1">
    <source>
        <dbReference type="ARBA" id="ARBA00005964"/>
    </source>
</evidence>
<comment type="similarity">
    <text evidence="1 3">Belongs to the type-B carboxylesterase/lipase family.</text>
</comment>
<dbReference type="PANTHER" id="PTHR11559">
    <property type="entry name" value="CARBOXYLESTERASE"/>
    <property type="match status" value="1"/>
</dbReference>
<keyword evidence="2 3" id="KW-0378">Hydrolase</keyword>
<protein>
    <recommendedName>
        <fullName evidence="3">Carboxylic ester hydrolase</fullName>
        <ecNumber evidence="3">3.1.1.-</ecNumber>
    </recommendedName>
</protein>
<dbReference type="EMBL" id="JBBEGM010000004">
    <property type="protein sequence ID" value="MEJ2862172.1"/>
    <property type="molecule type" value="Genomic_DNA"/>
</dbReference>
<dbReference type="Pfam" id="PF00135">
    <property type="entry name" value="COesterase"/>
    <property type="match status" value="1"/>
</dbReference>
<name>A0ABU8M485_9PSEU</name>
<accession>A0ABU8M485</accession>
<dbReference type="Gene3D" id="3.40.50.1820">
    <property type="entry name" value="alpha/beta hydrolase"/>
    <property type="match status" value="1"/>
</dbReference>
<proteinExistence type="inferred from homology"/>
<evidence type="ECO:0000313" key="5">
    <source>
        <dbReference type="EMBL" id="MEJ2862172.1"/>
    </source>
</evidence>
<dbReference type="SUPFAM" id="SSF53474">
    <property type="entry name" value="alpha/beta-Hydrolases"/>
    <property type="match status" value="1"/>
</dbReference>
<dbReference type="InterPro" id="IPR019826">
    <property type="entry name" value="Carboxylesterase_B_AS"/>
</dbReference>
<evidence type="ECO:0000313" key="6">
    <source>
        <dbReference type="Proteomes" id="UP001369736"/>
    </source>
</evidence>
<comment type="caution">
    <text evidence="5">The sequence shown here is derived from an EMBL/GenBank/DDBJ whole genome shotgun (WGS) entry which is preliminary data.</text>
</comment>
<feature type="domain" description="Carboxylesterase type B" evidence="4">
    <location>
        <begin position="7"/>
        <end position="465"/>
    </location>
</feature>
<dbReference type="InterPro" id="IPR029058">
    <property type="entry name" value="AB_hydrolase_fold"/>
</dbReference>
<evidence type="ECO:0000256" key="3">
    <source>
        <dbReference type="RuleBase" id="RU361235"/>
    </source>
</evidence>
<dbReference type="EC" id="3.1.1.-" evidence="3"/>
<sequence length="517" mass="55115">MNNVIAPIVTTTAGDVRGVRRDGDAAFLGIPYAAAPVGALRFAAPRAPNPWAGVRDATRPGATPQRRLLGLEPSFPEPTVPGHETLNLNVFTPAAGEPDRRLPVMVWIHGGGFAAGSQASPWYDGRSFSRDGVVVVTISYRLGFHGYGWIADAPMNRGVLDQIAALEWVRDNIAAFGGDPAAVTIAGQSAGAISVMTLFTIPLAQSLFRSAICMSGADRIQSLAEAEHVGRALAVAAGAEPTVAGWSALTEDQVLDAQDAFGIATPPDEIDPAAFVRSALMPPGDQGMPFGPVIDGDLLTRSVGDALAGGVAADKDLLMGVTAHEFTLWMLHAEEHLRGVDVVEAMVEEGLPRELARDYVASHPELPSAAALLGQLIGIRGFRQSMMRWADLRAKTSPDLTWLYDFRWPSPFYSDLGVHCVELPFAWDLLDADGVARTHGPHPPRELAKVTHAAWVAFVTEGDPGWRPWTGGVGMVFNETSREQPILGIERRLADAAAVVWPETKIGRDGARESGSS</sequence>
<dbReference type="Proteomes" id="UP001369736">
    <property type="component" value="Unassembled WGS sequence"/>
</dbReference>
<keyword evidence="6" id="KW-1185">Reference proteome</keyword>
<dbReference type="InterPro" id="IPR050309">
    <property type="entry name" value="Type-B_Carboxylest/Lipase"/>
</dbReference>
<evidence type="ECO:0000259" key="4">
    <source>
        <dbReference type="Pfam" id="PF00135"/>
    </source>
</evidence>
<evidence type="ECO:0000256" key="2">
    <source>
        <dbReference type="ARBA" id="ARBA00022801"/>
    </source>
</evidence>
<reference evidence="5 6" key="1">
    <citation type="submission" date="2024-03" db="EMBL/GenBank/DDBJ databases">
        <title>Actinomycetospora sp. OC33-EN07, a novel actinomycete isolated from wild orchid (Aerides multiflora).</title>
        <authorList>
            <person name="Suriyachadkun C."/>
        </authorList>
    </citation>
    <scope>NUCLEOTIDE SEQUENCE [LARGE SCALE GENOMIC DNA]</scope>
    <source>
        <strain evidence="5 6">OC33-EN07</strain>
    </source>
</reference>
<dbReference type="RefSeq" id="WP_337703544.1">
    <property type="nucleotide sequence ID" value="NZ_JBBEGM010000004.1"/>
</dbReference>